<keyword evidence="1" id="KW-1133">Transmembrane helix</keyword>
<dbReference type="EMBL" id="JAYMYQ010000003">
    <property type="protein sequence ID" value="KAK7345729.1"/>
    <property type="molecule type" value="Genomic_DNA"/>
</dbReference>
<name>A0AAN9M3X6_CANGL</name>
<accession>A0AAN9M3X6</accession>
<sequence>MFVLNLVLIATFKSNCRYNQCFALGINLEREDGRDIISNCFLDLYKALQSSSTVPSMHSSLQYGWFYVNCCLCGLLFASLYVNAINLVAADALVGLFLILITLHPFMVVHFSFLEYEKTVDRKWNVISIAFKTSFKIG</sequence>
<organism evidence="2 3">
    <name type="scientific">Canavalia gladiata</name>
    <name type="common">Sword bean</name>
    <name type="synonym">Dolichos gladiatus</name>
    <dbReference type="NCBI Taxonomy" id="3824"/>
    <lineage>
        <taxon>Eukaryota</taxon>
        <taxon>Viridiplantae</taxon>
        <taxon>Streptophyta</taxon>
        <taxon>Embryophyta</taxon>
        <taxon>Tracheophyta</taxon>
        <taxon>Spermatophyta</taxon>
        <taxon>Magnoliopsida</taxon>
        <taxon>eudicotyledons</taxon>
        <taxon>Gunneridae</taxon>
        <taxon>Pentapetalae</taxon>
        <taxon>rosids</taxon>
        <taxon>fabids</taxon>
        <taxon>Fabales</taxon>
        <taxon>Fabaceae</taxon>
        <taxon>Papilionoideae</taxon>
        <taxon>50 kb inversion clade</taxon>
        <taxon>NPAAA clade</taxon>
        <taxon>indigoferoid/millettioid clade</taxon>
        <taxon>Phaseoleae</taxon>
        <taxon>Canavalia</taxon>
    </lineage>
</organism>
<feature type="transmembrane region" description="Helical" evidence="1">
    <location>
        <begin position="65"/>
        <end position="86"/>
    </location>
</feature>
<protein>
    <submittedName>
        <fullName evidence="2">Uncharacterized protein</fullName>
    </submittedName>
</protein>
<keyword evidence="1" id="KW-0812">Transmembrane</keyword>
<proteinExistence type="predicted"/>
<evidence type="ECO:0000313" key="2">
    <source>
        <dbReference type="EMBL" id="KAK7345729.1"/>
    </source>
</evidence>
<dbReference type="Proteomes" id="UP001367508">
    <property type="component" value="Unassembled WGS sequence"/>
</dbReference>
<dbReference type="AlphaFoldDB" id="A0AAN9M3X6"/>
<gene>
    <name evidence="2" type="ORF">VNO77_16339</name>
</gene>
<keyword evidence="3" id="KW-1185">Reference proteome</keyword>
<evidence type="ECO:0000256" key="1">
    <source>
        <dbReference type="SAM" id="Phobius"/>
    </source>
</evidence>
<feature type="transmembrane region" description="Helical" evidence="1">
    <location>
        <begin position="92"/>
        <end position="114"/>
    </location>
</feature>
<keyword evidence="1" id="KW-0472">Membrane</keyword>
<reference evidence="2 3" key="1">
    <citation type="submission" date="2024-01" db="EMBL/GenBank/DDBJ databases">
        <title>The genomes of 5 underutilized Papilionoideae crops provide insights into root nodulation and disease resistanc.</title>
        <authorList>
            <person name="Jiang F."/>
        </authorList>
    </citation>
    <scope>NUCLEOTIDE SEQUENCE [LARGE SCALE GENOMIC DNA]</scope>
    <source>
        <strain evidence="2">LVBAO_FW01</strain>
        <tissue evidence="2">Leaves</tissue>
    </source>
</reference>
<evidence type="ECO:0000313" key="3">
    <source>
        <dbReference type="Proteomes" id="UP001367508"/>
    </source>
</evidence>
<comment type="caution">
    <text evidence="2">The sequence shown here is derived from an EMBL/GenBank/DDBJ whole genome shotgun (WGS) entry which is preliminary data.</text>
</comment>